<organism evidence="1 2">
    <name type="scientific">Quillaja saponaria</name>
    <name type="common">Soap bark tree</name>
    <dbReference type="NCBI Taxonomy" id="32244"/>
    <lineage>
        <taxon>Eukaryota</taxon>
        <taxon>Viridiplantae</taxon>
        <taxon>Streptophyta</taxon>
        <taxon>Embryophyta</taxon>
        <taxon>Tracheophyta</taxon>
        <taxon>Spermatophyta</taxon>
        <taxon>Magnoliopsida</taxon>
        <taxon>eudicotyledons</taxon>
        <taxon>Gunneridae</taxon>
        <taxon>Pentapetalae</taxon>
        <taxon>rosids</taxon>
        <taxon>fabids</taxon>
        <taxon>Fabales</taxon>
        <taxon>Quillajaceae</taxon>
        <taxon>Quillaja</taxon>
    </lineage>
</organism>
<name>A0AAD7VIV8_QUISA</name>
<keyword evidence="2" id="KW-1185">Reference proteome</keyword>
<dbReference type="Proteomes" id="UP001163823">
    <property type="component" value="Chromosome 3"/>
</dbReference>
<comment type="caution">
    <text evidence="1">The sequence shown here is derived from an EMBL/GenBank/DDBJ whole genome shotgun (WGS) entry which is preliminary data.</text>
</comment>
<accession>A0AAD7VIV8</accession>
<dbReference type="EMBL" id="JARAOO010000003">
    <property type="protein sequence ID" value="KAJ7977363.1"/>
    <property type="molecule type" value="Genomic_DNA"/>
</dbReference>
<dbReference type="AlphaFoldDB" id="A0AAD7VIV8"/>
<evidence type="ECO:0000313" key="2">
    <source>
        <dbReference type="Proteomes" id="UP001163823"/>
    </source>
</evidence>
<protein>
    <submittedName>
        <fullName evidence="1">Uncharacterized protein</fullName>
    </submittedName>
</protein>
<dbReference type="KEGG" id="qsa:O6P43_007004"/>
<sequence length="136" mass="15487">MQFANVFPLSLYCQAVRWALLLGNLASLVIETFCYPHNLKEATEFYDFCQQLPSTESFTAYNVVISKSYCQLLNSGHKMYIQSSLKGHEFIFLEALCLSDIDSYGAISILYVVNVAHMIPITGNFYFLAVHAEEEY</sequence>
<evidence type="ECO:0000313" key="1">
    <source>
        <dbReference type="EMBL" id="KAJ7977363.1"/>
    </source>
</evidence>
<gene>
    <name evidence="1" type="ORF">O6P43_007004</name>
</gene>
<reference evidence="1" key="1">
    <citation type="journal article" date="2023" name="Science">
        <title>Elucidation of the pathway for biosynthesis of saponin adjuvants from the soapbark tree.</title>
        <authorList>
            <person name="Reed J."/>
            <person name="Orme A."/>
            <person name="El-Demerdash A."/>
            <person name="Owen C."/>
            <person name="Martin L.B.B."/>
            <person name="Misra R.C."/>
            <person name="Kikuchi S."/>
            <person name="Rejzek M."/>
            <person name="Martin A.C."/>
            <person name="Harkess A."/>
            <person name="Leebens-Mack J."/>
            <person name="Louveau T."/>
            <person name="Stephenson M.J."/>
            <person name="Osbourn A."/>
        </authorList>
    </citation>
    <scope>NUCLEOTIDE SEQUENCE</scope>
    <source>
        <strain evidence="1">S10</strain>
    </source>
</reference>
<proteinExistence type="predicted"/>